<feature type="region of interest" description="Disordered" evidence="1">
    <location>
        <begin position="70"/>
        <end position="97"/>
    </location>
</feature>
<feature type="compositionally biased region" description="Basic and acidic residues" evidence="1">
    <location>
        <begin position="83"/>
        <end position="97"/>
    </location>
</feature>
<accession>A0A2S3HF64</accession>
<evidence type="ECO:0000256" key="1">
    <source>
        <dbReference type="SAM" id="MobiDB-lite"/>
    </source>
</evidence>
<name>A0A2S3HF64_9POAL</name>
<dbReference type="Proteomes" id="UP000243499">
    <property type="component" value="Chromosome 3"/>
</dbReference>
<dbReference type="EMBL" id="CM008048">
    <property type="protein sequence ID" value="PAN21716.1"/>
    <property type="molecule type" value="Genomic_DNA"/>
</dbReference>
<sequence>MGESNAREGSAVPAIMDAEPASQLLCPRGGSWSLMFLPISDDREVFVEMPICHAEVLNTGTGLRRLATPFSSAQSKGKHARHDQRAERDGDWHARFL</sequence>
<proteinExistence type="predicted"/>
<organism evidence="2">
    <name type="scientific">Panicum hallii</name>
    <dbReference type="NCBI Taxonomy" id="206008"/>
    <lineage>
        <taxon>Eukaryota</taxon>
        <taxon>Viridiplantae</taxon>
        <taxon>Streptophyta</taxon>
        <taxon>Embryophyta</taxon>
        <taxon>Tracheophyta</taxon>
        <taxon>Spermatophyta</taxon>
        <taxon>Magnoliopsida</taxon>
        <taxon>Liliopsida</taxon>
        <taxon>Poales</taxon>
        <taxon>Poaceae</taxon>
        <taxon>PACMAD clade</taxon>
        <taxon>Panicoideae</taxon>
        <taxon>Panicodae</taxon>
        <taxon>Paniceae</taxon>
        <taxon>Panicinae</taxon>
        <taxon>Panicum</taxon>
        <taxon>Panicum sect. Panicum</taxon>
    </lineage>
</organism>
<reference evidence="2" key="1">
    <citation type="submission" date="2018-04" db="EMBL/GenBank/DDBJ databases">
        <title>WGS assembly of Panicum hallii.</title>
        <authorList>
            <person name="Lovell J."/>
            <person name="Jenkins J."/>
            <person name="Lowry D."/>
            <person name="Mamidi S."/>
            <person name="Sreedasyam A."/>
            <person name="Weng X."/>
            <person name="Barry K."/>
            <person name="Bonette J."/>
            <person name="Campitelli B."/>
            <person name="Daum C."/>
            <person name="Gordon S."/>
            <person name="Gould B."/>
            <person name="Lipzen A."/>
            <person name="Macqueen A."/>
            <person name="Palacio-Mejia J."/>
            <person name="Plott C."/>
            <person name="Shakirov E."/>
            <person name="Shu S."/>
            <person name="Yoshinaga Y."/>
            <person name="Zane M."/>
            <person name="Rokhsar D."/>
            <person name="Grimwood J."/>
            <person name="Schmutz J."/>
            <person name="Juenger T."/>
        </authorList>
    </citation>
    <scope>NUCLEOTIDE SEQUENCE [LARGE SCALE GENOMIC DNA]</scope>
    <source>
        <strain evidence="2">FIL2</strain>
    </source>
</reference>
<evidence type="ECO:0000313" key="2">
    <source>
        <dbReference type="EMBL" id="PAN21716.1"/>
    </source>
</evidence>
<gene>
    <name evidence="2" type="ORF">PAHAL_3G484700</name>
</gene>
<dbReference type="Gramene" id="PAN21716">
    <property type="protein sequence ID" value="PAN21716"/>
    <property type="gene ID" value="PAHAL_3G484700"/>
</dbReference>
<protein>
    <submittedName>
        <fullName evidence="2">Uncharacterized protein</fullName>
    </submittedName>
</protein>
<dbReference type="AlphaFoldDB" id="A0A2S3HF64"/>